<dbReference type="Pfam" id="PF06776">
    <property type="entry name" value="IalB"/>
    <property type="match status" value="1"/>
</dbReference>
<dbReference type="Gene3D" id="2.60.40.1880">
    <property type="entry name" value="Invasion associated locus B (IalB) protein"/>
    <property type="match status" value="1"/>
</dbReference>
<dbReference type="InterPro" id="IPR010642">
    <property type="entry name" value="Invasion_prot_B"/>
</dbReference>
<keyword evidence="2" id="KW-0732">Signal</keyword>
<keyword evidence="4" id="KW-1185">Reference proteome</keyword>
<protein>
    <submittedName>
        <fullName evidence="3">Invasion protein IalB, involved in pathogenesis</fullName>
    </submittedName>
</protein>
<reference evidence="3 4" key="1">
    <citation type="submission" date="2016-10" db="EMBL/GenBank/DDBJ databases">
        <authorList>
            <person name="de Groot N.N."/>
        </authorList>
    </citation>
    <scope>NUCLEOTIDE SEQUENCE [LARGE SCALE GENOMIC DNA]</scope>
    <source>
        <strain evidence="3 4">DSM 26880</strain>
    </source>
</reference>
<dbReference type="AlphaFoldDB" id="A0A1H3GG42"/>
<dbReference type="RefSeq" id="WP_089879596.1">
    <property type="nucleotide sequence ID" value="NZ_FNPF01000002.1"/>
</dbReference>
<evidence type="ECO:0000256" key="1">
    <source>
        <dbReference type="SAM" id="MobiDB-lite"/>
    </source>
</evidence>
<dbReference type="InterPro" id="IPR038696">
    <property type="entry name" value="IalB_sf"/>
</dbReference>
<evidence type="ECO:0000313" key="4">
    <source>
        <dbReference type="Proteomes" id="UP000199286"/>
    </source>
</evidence>
<gene>
    <name evidence="3" type="ORF">SAMN05444340_102335</name>
</gene>
<feature type="compositionally biased region" description="Polar residues" evidence="1">
    <location>
        <begin position="23"/>
        <end position="54"/>
    </location>
</feature>
<dbReference type="STRING" id="321339.SAMN05444340_102335"/>
<organism evidence="3 4">
    <name type="scientific">Citreimonas salinaria</name>
    <dbReference type="NCBI Taxonomy" id="321339"/>
    <lineage>
        <taxon>Bacteria</taxon>
        <taxon>Pseudomonadati</taxon>
        <taxon>Pseudomonadota</taxon>
        <taxon>Alphaproteobacteria</taxon>
        <taxon>Rhodobacterales</taxon>
        <taxon>Roseobacteraceae</taxon>
        <taxon>Citreimonas</taxon>
    </lineage>
</organism>
<name>A0A1H3GG42_9RHOB</name>
<sequence>MKHPLITMSLMAALAGVPALAQETESPDQQPQAPASETPTGQAPATEAPGTQTPAAERPIVGGALDLGEENASSQPQSYIKATFDDWSLQCIKVQDGEEICQMYQLLEDQAGASVAEASIFKLENGGQAVAGGTFVVPLETLLTEKLTIAVDGGEARRYDYSFCNPIGCYARVGFTQADIDRFRAGAVARVRIVPALAPDQEVVVEMSLAGFTAAYDAASSLQR</sequence>
<dbReference type="OrthoDB" id="9797912at2"/>
<dbReference type="EMBL" id="FNPF01000002">
    <property type="protein sequence ID" value="SDY02322.1"/>
    <property type="molecule type" value="Genomic_DNA"/>
</dbReference>
<evidence type="ECO:0000256" key="2">
    <source>
        <dbReference type="SAM" id="SignalP"/>
    </source>
</evidence>
<dbReference type="Proteomes" id="UP000199286">
    <property type="component" value="Unassembled WGS sequence"/>
</dbReference>
<accession>A0A1H3GG42</accession>
<proteinExistence type="predicted"/>
<feature type="chain" id="PRO_5011633248" evidence="2">
    <location>
        <begin position="22"/>
        <end position="224"/>
    </location>
</feature>
<feature type="signal peptide" evidence="2">
    <location>
        <begin position="1"/>
        <end position="21"/>
    </location>
</feature>
<feature type="region of interest" description="Disordered" evidence="1">
    <location>
        <begin position="19"/>
        <end position="56"/>
    </location>
</feature>
<evidence type="ECO:0000313" key="3">
    <source>
        <dbReference type="EMBL" id="SDY02322.1"/>
    </source>
</evidence>